<name>A0ABV0UKP8_9TELE</name>
<sequence length="106" mass="12272">MDIAALHQGYSSNIYSTHYQLEALKQQNSKYQQELSVSKEQSSSESQRISILCKEIECRALPLLRDFQKAVNISKPSMFHHRQRLKLQKDKTNQLCCAPFSLPVIF</sequence>
<gene>
    <name evidence="1" type="ORF">ILYODFUR_019996</name>
</gene>
<proteinExistence type="predicted"/>
<comment type="caution">
    <text evidence="1">The sequence shown here is derived from an EMBL/GenBank/DDBJ whole genome shotgun (WGS) entry which is preliminary data.</text>
</comment>
<organism evidence="1 2">
    <name type="scientific">Ilyodon furcidens</name>
    <name type="common">goldbreast splitfin</name>
    <dbReference type="NCBI Taxonomy" id="33524"/>
    <lineage>
        <taxon>Eukaryota</taxon>
        <taxon>Metazoa</taxon>
        <taxon>Chordata</taxon>
        <taxon>Craniata</taxon>
        <taxon>Vertebrata</taxon>
        <taxon>Euteleostomi</taxon>
        <taxon>Actinopterygii</taxon>
        <taxon>Neopterygii</taxon>
        <taxon>Teleostei</taxon>
        <taxon>Neoteleostei</taxon>
        <taxon>Acanthomorphata</taxon>
        <taxon>Ovalentaria</taxon>
        <taxon>Atherinomorphae</taxon>
        <taxon>Cyprinodontiformes</taxon>
        <taxon>Goodeidae</taxon>
        <taxon>Ilyodon</taxon>
    </lineage>
</organism>
<evidence type="ECO:0000313" key="2">
    <source>
        <dbReference type="Proteomes" id="UP001482620"/>
    </source>
</evidence>
<keyword evidence="2" id="KW-1185">Reference proteome</keyword>
<protein>
    <submittedName>
        <fullName evidence="1">Uncharacterized protein</fullName>
    </submittedName>
</protein>
<dbReference type="EMBL" id="JAHRIQ010071546">
    <property type="protein sequence ID" value="MEQ2244708.1"/>
    <property type="molecule type" value="Genomic_DNA"/>
</dbReference>
<accession>A0ABV0UKP8</accession>
<reference evidence="1 2" key="1">
    <citation type="submission" date="2021-06" db="EMBL/GenBank/DDBJ databases">
        <authorList>
            <person name="Palmer J.M."/>
        </authorList>
    </citation>
    <scope>NUCLEOTIDE SEQUENCE [LARGE SCALE GENOMIC DNA]</scope>
    <source>
        <strain evidence="2">if_2019</strain>
        <tissue evidence="1">Muscle</tissue>
    </source>
</reference>
<evidence type="ECO:0000313" key="1">
    <source>
        <dbReference type="EMBL" id="MEQ2244708.1"/>
    </source>
</evidence>
<dbReference type="Proteomes" id="UP001482620">
    <property type="component" value="Unassembled WGS sequence"/>
</dbReference>